<proteinExistence type="predicted"/>
<dbReference type="RefSeq" id="WP_230548709.1">
    <property type="nucleotide sequence ID" value="NZ_JAJISD010000001.1"/>
</dbReference>
<keyword evidence="1" id="KW-1133">Transmembrane helix</keyword>
<accession>A0ABS8KN29</accession>
<dbReference type="EMBL" id="JAJISD010000001">
    <property type="protein sequence ID" value="MCC8427478.1"/>
    <property type="molecule type" value="Genomic_DNA"/>
</dbReference>
<evidence type="ECO:0000313" key="2">
    <source>
        <dbReference type="EMBL" id="MCC8427478.1"/>
    </source>
</evidence>
<dbReference type="Pfam" id="PF07330">
    <property type="entry name" value="DUF1467"/>
    <property type="match status" value="1"/>
</dbReference>
<feature type="transmembrane region" description="Helical" evidence="1">
    <location>
        <begin position="7"/>
        <end position="26"/>
    </location>
</feature>
<evidence type="ECO:0000256" key="1">
    <source>
        <dbReference type="SAM" id="Phobius"/>
    </source>
</evidence>
<evidence type="ECO:0000313" key="3">
    <source>
        <dbReference type="Proteomes" id="UP001198862"/>
    </source>
</evidence>
<name>A0ABS8KN29_9HYPH</name>
<keyword evidence="1" id="KW-0472">Membrane</keyword>
<sequence>MGLATGVMVYFVIWWTILFCVLPLGVRKAANPGKGEERGAPERPELLRKAVITTIVAGVLWLAFYGLHQADVFSFRRLEGS</sequence>
<feature type="transmembrane region" description="Helical" evidence="1">
    <location>
        <begin position="46"/>
        <end position="67"/>
    </location>
</feature>
<comment type="caution">
    <text evidence="2">The sequence shown here is derived from an EMBL/GenBank/DDBJ whole genome shotgun (WGS) entry which is preliminary data.</text>
</comment>
<dbReference type="InterPro" id="IPR009935">
    <property type="entry name" value="DUF1467"/>
</dbReference>
<protein>
    <submittedName>
        <fullName evidence="2">DUF1467 family protein</fullName>
    </submittedName>
</protein>
<gene>
    <name evidence="2" type="ORF">LJ725_00765</name>
</gene>
<keyword evidence="1" id="KW-0812">Transmembrane</keyword>
<reference evidence="2 3" key="1">
    <citation type="submission" date="2021-11" db="EMBL/GenBank/DDBJ databases">
        <authorList>
            <person name="Lee D.-H."/>
            <person name="Kim S.-B."/>
        </authorList>
    </citation>
    <scope>NUCLEOTIDE SEQUENCE [LARGE SCALE GENOMIC DNA]</scope>
    <source>
        <strain evidence="2 3">KCTC 52223</strain>
    </source>
</reference>
<dbReference type="Proteomes" id="UP001198862">
    <property type="component" value="Unassembled WGS sequence"/>
</dbReference>
<organism evidence="2 3">
    <name type="scientific">Reyranella aquatilis</name>
    <dbReference type="NCBI Taxonomy" id="2035356"/>
    <lineage>
        <taxon>Bacteria</taxon>
        <taxon>Pseudomonadati</taxon>
        <taxon>Pseudomonadota</taxon>
        <taxon>Alphaproteobacteria</taxon>
        <taxon>Hyphomicrobiales</taxon>
        <taxon>Reyranellaceae</taxon>
        <taxon>Reyranella</taxon>
    </lineage>
</organism>
<keyword evidence="3" id="KW-1185">Reference proteome</keyword>